<gene>
    <name evidence="1" type="ORF">A4G28_08330</name>
</gene>
<protein>
    <submittedName>
        <fullName evidence="1">SAM-dependent methyltransferase</fullName>
    </submittedName>
</protein>
<dbReference type="GO" id="GO:0008168">
    <property type="term" value="F:methyltransferase activity"/>
    <property type="evidence" value="ECO:0007669"/>
    <property type="project" value="UniProtKB-KW"/>
</dbReference>
<reference evidence="2" key="1">
    <citation type="submission" date="2016-04" db="EMBL/GenBank/DDBJ databases">
        <authorList>
            <person name="Strapagiel D."/>
            <person name="Borowka P."/>
            <person name="Marciniak B."/>
            <person name="Bakula Z."/>
            <person name="Van Ingen J."/>
            <person name="Safianowska A."/>
            <person name="Dziadek J."/>
            <person name="Jagielski T."/>
        </authorList>
    </citation>
    <scope>NUCLEOTIDE SEQUENCE [LARGE SCALE GENOMIC DNA]</scope>
    <source>
        <strain evidence="2">1010001458</strain>
    </source>
</reference>
<keyword evidence="2" id="KW-1185">Reference proteome</keyword>
<proteinExistence type="predicted"/>
<dbReference type="EMBL" id="LWCI01000105">
    <property type="protein sequence ID" value="KZS62565.1"/>
    <property type="molecule type" value="Genomic_DNA"/>
</dbReference>
<keyword evidence="1" id="KW-0489">Methyltransferase</keyword>
<sequence>MSTWLRDAATGVNSRRSLSGRARARRWRHLIETFPSLREMRVLDLGGTPESWRLAPVLPTSVTVVNLLPQESPVKGPAKGIVAIQADACDLPAAIASTHFDLVYSNSLLEHVGGHVRRQRLADNVRSLADRHWVQTPYRYFPIEPHWLFPGMQWLPYEARVQISMHWNRGHIRTHTRAEAQEQVDEIDLIGISQMRRYFPSSTIWYERFAGLIKSLVAIQTQPA</sequence>
<name>A0A162CZ61_9MYCO</name>
<dbReference type="InterPro" id="IPR029063">
    <property type="entry name" value="SAM-dependent_MTases_sf"/>
</dbReference>
<dbReference type="AlphaFoldDB" id="A0A162CZ61"/>
<dbReference type="GO" id="GO:0032259">
    <property type="term" value="P:methylation"/>
    <property type="evidence" value="ECO:0007669"/>
    <property type="project" value="UniProtKB-KW"/>
</dbReference>
<organism evidence="1 2">
    <name type="scientific">Mycobacterium ostraviense</name>
    <dbReference type="NCBI Taxonomy" id="2738409"/>
    <lineage>
        <taxon>Bacteria</taxon>
        <taxon>Bacillati</taxon>
        <taxon>Actinomycetota</taxon>
        <taxon>Actinomycetes</taxon>
        <taxon>Mycobacteriales</taxon>
        <taxon>Mycobacteriaceae</taxon>
        <taxon>Mycobacterium</taxon>
    </lineage>
</organism>
<evidence type="ECO:0000313" key="1">
    <source>
        <dbReference type="EMBL" id="KZS62565.1"/>
    </source>
</evidence>
<evidence type="ECO:0000313" key="2">
    <source>
        <dbReference type="Proteomes" id="UP000077342"/>
    </source>
</evidence>
<comment type="caution">
    <text evidence="1">The sequence shown here is derived from an EMBL/GenBank/DDBJ whole genome shotgun (WGS) entry which is preliminary data.</text>
</comment>
<dbReference type="Proteomes" id="UP000077342">
    <property type="component" value="Unassembled WGS sequence"/>
</dbReference>
<dbReference type="RefSeq" id="WP_075510624.1">
    <property type="nucleotide sequence ID" value="NZ_LWCI01000105.1"/>
</dbReference>
<accession>A0A162CZ61</accession>
<keyword evidence="1" id="KW-0808">Transferase</keyword>
<dbReference type="Gene3D" id="3.40.50.150">
    <property type="entry name" value="Vaccinia Virus protein VP39"/>
    <property type="match status" value="1"/>
</dbReference>
<dbReference type="SUPFAM" id="SSF53335">
    <property type="entry name" value="S-adenosyl-L-methionine-dependent methyltransferases"/>
    <property type="match status" value="1"/>
</dbReference>